<evidence type="ECO:0000256" key="4">
    <source>
        <dbReference type="ARBA" id="ARBA00022692"/>
    </source>
</evidence>
<dbReference type="GO" id="GO:0005886">
    <property type="term" value="C:plasma membrane"/>
    <property type="evidence" value="ECO:0007669"/>
    <property type="project" value="TreeGrafter"/>
</dbReference>
<dbReference type="EMBL" id="CP024988">
    <property type="protein sequence ID" value="AWT25986.1"/>
    <property type="molecule type" value="Genomic_DNA"/>
</dbReference>
<evidence type="ECO:0000256" key="6">
    <source>
        <dbReference type="ARBA" id="ARBA00023136"/>
    </source>
</evidence>
<accession>A0A2Z3YNL4</accession>
<feature type="transmembrane region" description="Helical" evidence="8">
    <location>
        <begin position="117"/>
        <end position="139"/>
    </location>
</feature>
<dbReference type="OrthoDB" id="9805749at2"/>
<dbReference type="InterPro" id="IPR006043">
    <property type="entry name" value="NCS2"/>
</dbReference>
<feature type="transmembrane region" description="Helical" evidence="8">
    <location>
        <begin position="324"/>
        <end position="343"/>
    </location>
</feature>
<sequence length="441" mass="45108">MSATPTAPHRPAPQNHRPHPVDTMPPWPRAVILALQHVIVMISTPVASVFLISGALRLDTTTTRSILCITLLACGVGSVLQSMGWLRLGAKLPFVMLPGGAAVAIFIQIATEHSPSVATGSVIIAAAVCLLLSPVAGVIVKAIPPVVLAVMITVIGVNVVKIAGGLISDDDRAPLWAVGLAAATVAVIVVLQIVLPRRYRSVAVLLGMAAGTGLAALTGHFDAVSSGDLLRLPAWLPYGSVTFDLAAAVPLIVFSIGSMAEATGQTTLNADIVGKTVDKGATVAATVRGDALTSLIAAPFGGQTMLTSGENIGIVRATGVTSRFVTALAGVLLILIALVGPVADLIQSIPAPVIGGTAVYAFTMIVVSGLRMFQGTDMNEDGNFLTATAGFSAGLLPILAPSLYLSLPTDLRLLLGNGVTMSALTGMAVAGLILLWRKVTR</sequence>
<dbReference type="RefSeq" id="WP_110481314.1">
    <property type="nucleotide sequence ID" value="NZ_CP024988.1"/>
</dbReference>
<evidence type="ECO:0000313" key="9">
    <source>
        <dbReference type="EMBL" id="AWT25986.1"/>
    </source>
</evidence>
<comment type="similarity">
    <text evidence="2">Belongs to the nucleobase:cation symporter-2 (NCS2) (TC 2.A.40) family.</text>
</comment>
<feature type="transmembrane region" description="Helical" evidence="8">
    <location>
        <begin position="173"/>
        <end position="195"/>
    </location>
</feature>
<feature type="transmembrane region" description="Helical" evidence="8">
    <location>
        <begin position="382"/>
        <end position="407"/>
    </location>
</feature>
<feature type="transmembrane region" description="Helical" evidence="8">
    <location>
        <begin position="413"/>
        <end position="436"/>
    </location>
</feature>
<evidence type="ECO:0000256" key="2">
    <source>
        <dbReference type="ARBA" id="ARBA00008821"/>
    </source>
</evidence>
<evidence type="ECO:0000256" key="5">
    <source>
        <dbReference type="ARBA" id="ARBA00022989"/>
    </source>
</evidence>
<dbReference type="PANTHER" id="PTHR42810">
    <property type="entry name" value="PURINE PERMEASE C1399.01C-RELATED"/>
    <property type="match status" value="1"/>
</dbReference>
<comment type="subcellular location">
    <subcellularLocation>
        <location evidence="1">Membrane</location>
        <topology evidence="1">Multi-pass membrane protein</topology>
    </subcellularLocation>
</comment>
<evidence type="ECO:0000256" key="1">
    <source>
        <dbReference type="ARBA" id="ARBA00004141"/>
    </source>
</evidence>
<feature type="transmembrane region" description="Helical" evidence="8">
    <location>
        <begin position="349"/>
        <end position="370"/>
    </location>
</feature>
<feature type="transmembrane region" description="Helical" evidence="8">
    <location>
        <begin position="146"/>
        <end position="167"/>
    </location>
</feature>
<keyword evidence="4 8" id="KW-0812">Transmembrane</keyword>
<evidence type="ECO:0000313" key="10">
    <source>
        <dbReference type="Proteomes" id="UP000247696"/>
    </source>
</evidence>
<feature type="region of interest" description="Disordered" evidence="7">
    <location>
        <begin position="1"/>
        <end position="21"/>
    </location>
</feature>
<keyword evidence="6 8" id="KW-0472">Membrane</keyword>
<dbReference type="GO" id="GO:0042907">
    <property type="term" value="F:xanthine transmembrane transporter activity"/>
    <property type="evidence" value="ECO:0007669"/>
    <property type="project" value="TreeGrafter"/>
</dbReference>
<dbReference type="KEGG" id="cpre:Csp1_11860"/>
<feature type="transmembrane region" description="Helical" evidence="8">
    <location>
        <begin position="30"/>
        <end position="56"/>
    </location>
</feature>
<protein>
    <submittedName>
        <fullName evidence="9">Uric acid permease PucK</fullName>
    </submittedName>
</protein>
<reference evidence="10" key="1">
    <citation type="submission" date="2017-11" db="EMBL/GenBank/DDBJ databases">
        <title>Otitis media/interna in a cat caused by the recently described species Corynebacterium provencense.</title>
        <authorList>
            <person name="Kittl S."/>
            <person name="Brodard I."/>
            <person name="Rychener L."/>
            <person name="Jores J."/>
            <person name="Roosje P."/>
            <person name="Gobeli Brawand S."/>
        </authorList>
    </citation>
    <scope>NUCLEOTIDE SEQUENCE [LARGE SCALE GENOMIC DNA]</scope>
    <source>
        <strain evidence="10">17KM38</strain>
    </source>
</reference>
<evidence type="ECO:0000256" key="3">
    <source>
        <dbReference type="ARBA" id="ARBA00022448"/>
    </source>
</evidence>
<feature type="transmembrane region" description="Helical" evidence="8">
    <location>
        <begin position="62"/>
        <end position="80"/>
    </location>
</feature>
<feature type="transmembrane region" description="Helical" evidence="8">
    <location>
        <begin position="235"/>
        <end position="256"/>
    </location>
</feature>
<name>A0A2Z3YNL4_9CORY</name>
<feature type="transmembrane region" description="Helical" evidence="8">
    <location>
        <begin position="202"/>
        <end position="223"/>
    </location>
</feature>
<keyword evidence="10" id="KW-1185">Reference proteome</keyword>
<dbReference type="Pfam" id="PF00860">
    <property type="entry name" value="Xan_ur_permease"/>
    <property type="match status" value="1"/>
</dbReference>
<dbReference type="PANTHER" id="PTHR42810:SF4">
    <property type="entry name" value="URIC ACID TRANSPORTER UACT"/>
    <property type="match status" value="1"/>
</dbReference>
<gene>
    <name evidence="9" type="primary">pucK_1</name>
    <name evidence="9" type="ORF">Csp1_11860</name>
</gene>
<evidence type="ECO:0000256" key="8">
    <source>
        <dbReference type="SAM" id="Phobius"/>
    </source>
</evidence>
<keyword evidence="5 8" id="KW-1133">Transmembrane helix</keyword>
<proteinExistence type="inferred from homology"/>
<keyword evidence="3" id="KW-0813">Transport</keyword>
<organism evidence="9 10">
    <name type="scientific">Corynebacterium provencense</name>
    <dbReference type="NCBI Taxonomy" id="1737425"/>
    <lineage>
        <taxon>Bacteria</taxon>
        <taxon>Bacillati</taxon>
        <taxon>Actinomycetota</taxon>
        <taxon>Actinomycetes</taxon>
        <taxon>Mycobacteriales</taxon>
        <taxon>Corynebacteriaceae</taxon>
        <taxon>Corynebacterium</taxon>
    </lineage>
</organism>
<evidence type="ECO:0000256" key="7">
    <source>
        <dbReference type="SAM" id="MobiDB-lite"/>
    </source>
</evidence>
<dbReference type="AlphaFoldDB" id="A0A2Z3YNL4"/>
<dbReference type="Proteomes" id="UP000247696">
    <property type="component" value="Chromosome"/>
</dbReference>